<comment type="caution">
    <text evidence="1">The sequence shown here is derived from an EMBL/GenBank/DDBJ whole genome shotgun (WGS) entry which is preliminary data.</text>
</comment>
<protein>
    <submittedName>
        <fullName evidence="1">Uncharacterized protein</fullName>
    </submittedName>
</protein>
<proteinExistence type="predicted"/>
<sequence>MAHVPALTFTNEVVCPAAQTREYLERSRLAVARLALGCHSQVANEAVPRDLSWPCLKARKAHLKLSYEGRLRLMLLLHRKLRVFDYVHRNCIRTRWSKRLQHVSRMYGFYVNPVKEDNEWKWAEAVKTQVRLSETDTWWRNMQKKATRRIYRERKQEAFLEPLFDNSVASSLLFEAGDGALRTLAYSQRFYDSVDRAMYRMCGAVKETIEHLVVNCRDLTTVPTDGTTFPQALSFSSSDVPKGDGVNATKKQLNKWWTKVRSR</sequence>
<keyword evidence="2" id="KW-1185">Reference proteome</keyword>
<organism evidence="1 2">
    <name type="scientific">Rhipicephalus microplus</name>
    <name type="common">Cattle tick</name>
    <name type="synonym">Boophilus microplus</name>
    <dbReference type="NCBI Taxonomy" id="6941"/>
    <lineage>
        <taxon>Eukaryota</taxon>
        <taxon>Metazoa</taxon>
        <taxon>Ecdysozoa</taxon>
        <taxon>Arthropoda</taxon>
        <taxon>Chelicerata</taxon>
        <taxon>Arachnida</taxon>
        <taxon>Acari</taxon>
        <taxon>Parasitiformes</taxon>
        <taxon>Ixodida</taxon>
        <taxon>Ixodoidea</taxon>
        <taxon>Ixodidae</taxon>
        <taxon>Rhipicephalinae</taxon>
        <taxon>Rhipicephalus</taxon>
        <taxon>Boophilus</taxon>
    </lineage>
</organism>
<dbReference type="Proteomes" id="UP000821866">
    <property type="component" value="Chromosome 10"/>
</dbReference>
<reference evidence="1" key="1">
    <citation type="journal article" date="2020" name="Cell">
        <title>Large-Scale Comparative Analyses of Tick Genomes Elucidate Their Genetic Diversity and Vector Capacities.</title>
        <authorList>
            <consortium name="Tick Genome and Microbiome Consortium (TIGMIC)"/>
            <person name="Jia N."/>
            <person name="Wang J."/>
            <person name="Shi W."/>
            <person name="Du L."/>
            <person name="Sun Y."/>
            <person name="Zhan W."/>
            <person name="Jiang J.F."/>
            <person name="Wang Q."/>
            <person name="Zhang B."/>
            <person name="Ji P."/>
            <person name="Bell-Sakyi L."/>
            <person name="Cui X.M."/>
            <person name="Yuan T.T."/>
            <person name="Jiang B.G."/>
            <person name="Yang W.F."/>
            <person name="Lam T.T."/>
            <person name="Chang Q.C."/>
            <person name="Ding S.J."/>
            <person name="Wang X.J."/>
            <person name="Zhu J.G."/>
            <person name="Ruan X.D."/>
            <person name="Zhao L."/>
            <person name="Wei J.T."/>
            <person name="Ye R.Z."/>
            <person name="Que T.C."/>
            <person name="Du C.H."/>
            <person name="Zhou Y.H."/>
            <person name="Cheng J.X."/>
            <person name="Dai P.F."/>
            <person name="Guo W.B."/>
            <person name="Han X.H."/>
            <person name="Huang E.J."/>
            <person name="Li L.F."/>
            <person name="Wei W."/>
            <person name="Gao Y.C."/>
            <person name="Liu J.Z."/>
            <person name="Shao H.Z."/>
            <person name="Wang X."/>
            <person name="Wang C.C."/>
            <person name="Yang T.C."/>
            <person name="Huo Q.B."/>
            <person name="Li W."/>
            <person name="Chen H.Y."/>
            <person name="Chen S.E."/>
            <person name="Zhou L.G."/>
            <person name="Ni X.B."/>
            <person name="Tian J.H."/>
            <person name="Sheng Y."/>
            <person name="Liu T."/>
            <person name="Pan Y.S."/>
            <person name="Xia L.Y."/>
            <person name="Li J."/>
            <person name="Zhao F."/>
            <person name="Cao W.C."/>
        </authorList>
    </citation>
    <scope>NUCLEOTIDE SEQUENCE</scope>
    <source>
        <strain evidence="1">Rmic-2018</strain>
    </source>
</reference>
<evidence type="ECO:0000313" key="1">
    <source>
        <dbReference type="EMBL" id="KAH8037223.1"/>
    </source>
</evidence>
<gene>
    <name evidence="1" type="ORF">HPB51_009576</name>
</gene>
<dbReference type="EMBL" id="JABSTU010000002">
    <property type="protein sequence ID" value="KAH8037223.1"/>
    <property type="molecule type" value="Genomic_DNA"/>
</dbReference>
<dbReference type="AlphaFoldDB" id="A0A9J6ESM1"/>
<name>A0A9J6ESM1_RHIMP</name>
<accession>A0A9J6ESM1</accession>
<reference evidence="1" key="2">
    <citation type="submission" date="2021-09" db="EMBL/GenBank/DDBJ databases">
        <authorList>
            <person name="Jia N."/>
            <person name="Wang J."/>
            <person name="Shi W."/>
            <person name="Du L."/>
            <person name="Sun Y."/>
            <person name="Zhan W."/>
            <person name="Jiang J."/>
            <person name="Wang Q."/>
            <person name="Zhang B."/>
            <person name="Ji P."/>
            <person name="Sakyi L.B."/>
            <person name="Cui X."/>
            <person name="Yuan T."/>
            <person name="Jiang B."/>
            <person name="Yang W."/>
            <person name="Lam T.T.-Y."/>
            <person name="Chang Q."/>
            <person name="Ding S."/>
            <person name="Wang X."/>
            <person name="Zhu J."/>
            <person name="Ruan X."/>
            <person name="Zhao L."/>
            <person name="Wei J."/>
            <person name="Que T."/>
            <person name="Du C."/>
            <person name="Cheng J."/>
            <person name="Dai P."/>
            <person name="Han X."/>
            <person name="Huang E."/>
            <person name="Gao Y."/>
            <person name="Liu J."/>
            <person name="Shao H."/>
            <person name="Ye R."/>
            <person name="Li L."/>
            <person name="Wei W."/>
            <person name="Wang X."/>
            <person name="Wang C."/>
            <person name="Huo Q."/>
            <person name="Li W."/>
            <person name="Guo W."/>
            <person name="Chen H."/>
            <person name="Chen S."/>
            <person name="Zhou L."/>
            <person name="Zhou L."/>
            <person name="Ni X."/>
            <person name="Tian J."/>
            <person name="Zhou Y."/>
            <person name="Sheng Y."/>
            <person name="Liu T."/>
            <person name="Pan Y."/>
            <person name="Xia L."/>
            <person name="Li J."/>
            <person name="Zhao F."/>
            <person name="Cao W."/>
        </authorList>
    </citation>
    <scope>NUCLEOTIDE SEQUENCE</scope>
    <source>
        <strain evidence="1">Rmic-2018</strain>
        <tissue evidence="1">Larvae</tissue>
    </source>
</reference>
<evidence type="ECO:0000313" key="2">
    <source>
        <dbReference type="Proteomes" id="UP000821866"/>
    </source>
</evidence>